<evidence type="ECO:0000313" key="5">
    <source>
        <dbReference type="EMBL" id="CAJ35482.1"/>
    </source>
</evidence>
<sequence length="293" mass="33101">MPPQVAIVILNWNNGTVTVDCLRSLEKLSYSNFFTLVLDNGSTDDSLEILHRAYPGISVVQNDKNLGFAGGNNPGIRLALEQGADYVLLLNNDTEVAPDFLDELIKVAEADPKIGIASAKIYYYSEPDRLWFAGGKVNYWKGWTQHLGDLEKDVGQYDHTTDTDFVSGCAMLIRREVIEKIGVLYEPFFLYYEDSDYCSRARRAGYRIVMAPKAKVWHKVSSTTGKIKDLQLFYGQRNMLAFERRNASPVRLAFFLPYYFGKFVAYNSLRALLSGNSGRAKLIWKAALEGLFI</sequence>
<dbReference type="KEGG" id="rci:LRC548"/>
<dbReference type="eggNOG" id="arCOG01383">
    <property type="taxonomic scope" value="Archaea"/>
</dbReference>
<dbReference type="GeneID" id="5145734"/>
<dbReference type="InterPro" id="IPR001173">
    <property type="entry name" value="Glyco_trans_2-like"/>
</dbReference>
<dbReference type="RefSeq" id="WP_012037012.1">
    <property type="nucleotide sequence ID" value="NC_009464.1"/>
</dbReference>
<dbReference type="PANTHER" id="PTHR43179">
    <property type="entry name" value="RHAMNOSYLTRANSFERASE WBBL"/>
    <property type="match status" value="1"/>
</dbReference>
<reference evidence="5 6" key="1">
    <citation type="journal article" date="2006" name="Science">
        <title>Genome of rice cluster I archaea -- the key methane producers in the rice rhizosphere.</title>
        <authorList>
            <person name="Erkel C."/>
            <person name="Kube M."/>
            <person name="Reinhardt R."/>
            <person name="Liesack W."/>
        </authorList>
    </citation>
    <scope>NUCLEOTIDE SEQUENCE [LARGE SCALE GENOMIC DNA]</scope>
    <source>
        <strain evidence="6">DSM 22066 / NBRC 105507 / MRE50</strain>
    </source>
</reference>
<feature type="domain" description="Glycosyltransferase 2-like" evidence="4">
    <location>
        <begin position="7"/>
        <end position="182"/>
    </location>
</feature>
<keyword evidence="3 5" id="KW-0808">Transferase</keyword>
<dbReference type="EC" id="2.4.1.-" evidence="5"/>
<evidence type="ECO:0000259" key="4">
    <source>
        <dbReference type="Pfam" id="PF00535"/>
    </source>
</evidence>
<evidence type="ECO:0000313" key="6">
    <source>
        <dbReference type="Proteomes" id="UP000000663"/>
    </source>
</evidence>
<dbReference type="Gene3D" id="3.90.550.10">
    <property type="entry name" value="Spore Coat Polysaccharide Biosynthesis Protein SpsA, Chain A"/>
    <property type="match status" value="1"/>
</dbReference>
<protein>
    <submittedName>
        <fullName evidence="5">Glycosyltransferase (Family 2)</fullName>
        <ecNumber evidence="5">2.4.1.-</ecNumber>
    </submittedName>
</protein>
<dbReference type="STRING" id="351160.LRC548"/>
<dbReference type="Pfam" id="PF00535">
    <property type="entry name" value="Glycos_transf_2"/>
    <property type="match status" value="1"/>
</dbReference>
<dbReference type="Proteomes" id="UP000000663">
    <property type="component" value="Chromosome"/>
</dbReference>
<dbReference type="InterPro" id="IPR029044">
    <property type="entry name" value="Nucleotide-diphossugar_trans"/>
</dbReference>
<dbReference type="OrthoDB" id="46222at2157"/>
<dbReference type="PANTHER" id="PTHR43179:SF12">
    <property type="entry name" value="GALACTOFURANOSYLTRANSFERASE GLFT2"/>
    <property type="match status" value="1"/>
</dbReference>
<dbReference type="SUPFAM" id="SSF53448">
    <property type="entry name" value="Nucleotide-diphospho-sugar transferases"/>
    <property type="match status" value="1"/>
</dbReference>
<organism evidence="5 6">
    <name type="scientific">Methanocella arvoryzae (strain DSM 22066 / NBRC 105507 / MRE50)</name>
    <dbReference type="NCBI Taxonomy" id="351160"/>
    <lineage>
        <taxon>Archaea</taxon>
        <taxon>Methanobacteriati</taxon>
        <taxon>Methanobacteriota</taxon>
        <taxon>Stenosarchaea group</taxon>
        <taxon>Methanomicrobia</taxon>
        <taxon>Methanocellales</taxon>
        <taxon>Methanocellaceae</taxon>
        <taxon>Methanocella</taxon>
    </lineage>
</organism>
<accession>Q0W811</accession>
<keyword evidence="6" id="KW-1185">Reference proteome</keyword>
<dbReference type="CAZy" id="GT2">
    <property type="family name" value="Glycosyltransferase Family 2"/>
</dbReference>
<keyword evidence="2 5" id="KW-0328">Glycosyltransferase</keyword>
<dbReference type="EMBL" id="AM114193">
    <property type="protein sequence ID" value="CAJ35482.1"/>
    <property type="molecule type" value="Genomic_DNA"/>
</dbReference>
<dbReference type="AlphaFoldDB" id="Q0W811"/>
<gene>
    <name evidence="5" type="ORF">LRC548</name>
</gene>
<evidence type="ECO:0000256" key="1">
    <source>
        <dbReference type="ARBA" id="ARBA00006739"/>
    </source>
</evidence>
<proteinExistence type="inferred from homology"/>
<evidence type="ECO:0000256" key="3">
    <source>
        <dbReference type="ARBA" id="ARBA00022679"/>
    </source>
</evidence>
<dbReference type="CDD" id="cd04186">
    <property type="entry name" value="GT_2_like_c"/>
    <property type="match status" value="1"/>
</dbReference>
<comment type="similarity">
    <text evidence="1">Belongs to the glycosyltransferase 2 family.</text>
</comment>
<name>Q0W811_METAR</name>
<dbReference type="GO" id="GO:0016757">
    <property type="term" value="F:glycosyltransferase activity"/>
    <property type="evidence" value="ECO:0007669"/>
    <property type="project" value="UniProtKB-KW"/>
</dbReference>
<evidence type="ECO:0000256" key="2">
    <source>
        <dbReference type="ARBA" id="ARBA00022676"/>
    </source>
</evidence>